<proteinExistence type="predicted"/>
<comment type="caution">
    <text evidence="2">The sequence shown here is derived from an EMBL/GenBank/DDBJ whole genome shotgun (WGS) entry which is preliminary data.</text>
</comment>
<name>A0A9P7DTZ0_9AGAM</name>
<accession>A0A9P7DTZ0</accession>
<protein>
    <submittedName>
        <fullName evidence="2">Uncharacterized protein</fullName>
    </submittedName>
</protein>
<gene>
    <name evidence="2" type="ORF">BJ212DRAFT_1487158</name>
</gene>
<dbReference type="RefSeq" id="XP_041186431.1">
    <property type="nucleotide sequence ID" value="XM_041341242.1"/>
</dbReference>
<organism evidence="2 3">
    <name type="scientific">Suillus subaureus</name>
    <dbReference type="NCBI Taxonomy" id="48587"/>
    <lineage>
        <taxon>Eukaryota</taxon>
        <taxon>Fungi</taxon>
        <taxon>Dikarya</taxon>
        <taxon>Basidiomycota</taxon>
        <taxon>Agaricomycotina</taxon>
        <taxon>Agaricomycetes</taxon>
        <taxon>Agaricomycetidae</taxon>
        <taxon>Boletales</taxon>
        <taxon>Suillineae</taxon>
        <taxon>Suillaceae</taxon>
        <taxon>Suillus</taxon>
    </lineage>
</organism>
<evidence type="ECO:0000313" key="3">
    <source>
        <dbReference type="Proteomes" id="UP000807769"/>
    </source>
</evidence>
<dbReference type="AlphaFoldDB" id="A0A9P7DTZ0"/>
<sequence length="231" mass="25445">MLNLKFWTNTPACHLLKQHILQVTQPKPLATQIEALQDSDWIDDLFLESEQHPVLLKALPIDGSITEPESDELIPLPLKAATPLLSKTLPSDDSIMELESDNVTPLPSKALPSGDDSVTEPESDEPGQCTVPSKTLPSNDSITELELDKVAPQPLNIAPLPSKALPSDNDSVMEPESEPTTPKPIAPKLNWKWFATPSPPPPDSIYWKYFTQEEDAHMYDCSGTDKSFQAV</sequence>
<dbReference type="OrthoDB" id="2691219at2759"/>
<dbReference type="Proteomes" id="UP000807769">
    <property type="component" value="Unassembled WGS sequence"/>
</dbReference>
<feature type="region of interest" description="Disordered" evidence="1">
    <location>
        <begin position="158"/>
        <end position="186"/>
    </location>
</feature>
<evidence type="ECO:0000256" key="1">
    <source>
        <dbReference type="SAM" id="MobiDB-lite"/>
    </source>
</evidence>
<keyword evidence="3" id="KW-1185">Reference proteome</keyword>
<reference evidence="2" key="1">
    <citation type="journal article" date="2020" name="New Phytol.">
        <title>Comparative genomics reveals dynamic genome evolution in host specialist ectomycorrhizal fungi.</title>
        <authorList>
            <person name="Lofgren L.A."/>
            <person name="Nguyen N.H."/>
            <person name="Vilgalys R."/>
            <person name="Ruytinx J."/>
            <person name="Liao H.L."/>
            <person name="Branco S."/>
            <person name="Kuo A."/>
            <person name="LaButti K."/>
            <person name="Lipzen A."/>
            <person name="Andreopoulos W."/>
            <person name="Pangilinan J."/>
            <person name="Riley R."/>
            <person name="Hundley H."/>
            <person name="Na H."/>
            <person name="Barry K."/>
            <person name="Grigoriev I.V."/>
            <person name="Stajich J.E."/>
            <person name="Kennedy P.G."/>
        </authorList>
    </citation>
    <scope>NUCLEOTIDE SEQUENCE</scope>
    <source>
        <strain evidence="2">MN1</strain>
    </source>
</reference>
<feature type="compositionally biased region" description="Polar residues" evidence="1">
    <location>
        <begin position="130"/>
        <end position="139"/>
    </location>
</feature>
<dbReference type="GeneID" id="64635258"/>
<evidence type="ECO:0000313" key="2">
    <source>
        <dbReference type="EMBL" id="KAG1803114.1"/>
    </source>
</evidence>
<feature type="region of interest" description="Disordered" evidence="1">
    <location>
        <begin position="100"/>
        <end position="139"/>
    </location>
</feature>
<dbReference type="EMBL" id="JABBWG010000071">
    <property type="protein sequence ID" value="KAG1803114.1"/>
    <property type="molecule type" value="Genomic_DNA"/>
</dbReference>